<evidence type="ECO:0000313" key="3">
    <source>
        <dbReference type="Proteomes" id="UP000664169"/>
    </source>
</evidence>
<comment type="caution">
    <text evidence="2">The sequence shown here is derived from an EMBL/GenBank/DDBJ whole genome shotgun (WGS) entry which is preliminary data.</text>
</comment>
<feature type="compositionally biased region" description="Low complexity" evidence="1">
    <location>
        <begin position="653"/>
        <end position="670"/>
    </location>
</feature>
<sequence length="716" mass="79033">MPRGPYSSAHFLPMIDNAVRHSSHEEKNQERSRTTQLPRQRVLVPSSETLETSASCCVYTDPIQTTTRALNLAAASPCLLAKSSEQDTEYSITENLHARDSVLTQQKLIGDLDSRPQSEGTIAAAMAIGIREPPVVPSQGRLNGSKQRVISASNQSRSDSYAYQQSNSNVYVRNTKPTKAKTTLATTPFSKNAKLACTADRNRSTKSQSHHSRSRISDEQRDGQVKITAGSNISKASPIAPSEHFQTGATISISTLYHDFIKEISHTRSKQDMPRQHHPPQDVVKNSAVPVLPDLVSSDDDLTTLPEFVFDPSCDLTSPPRSNSLKTRQASVLAHLDETHSNLLYSPNFQSTISGNQHPQHEPAQQIHKQNITWPIDFQARSHPQHHFQCPSQQHHHPPHTTTISTHIPKSSRSFYTSTPPSSFSRIHDSSELSGLVAPSSLNSSHLYNLLMLRSTNNTPHQHSSSLTALEKKFMSTTSTTRTSSQTASSFSSFASEAEEEAKEDLKANISLKDSDHETESIYAYTFLFENEGDLSLTTALSAFSETTHAVTIAATQFDGKDIAPDLTLLTNTNATHLPPPPSSSSPQIVAVPHQWSIHDHHQSNKYTPSQTTVSSVDSSTSYEPCPSPKPVLRSRPVPRILHSAPWLEDDSSSSSSTSSLRLRRQQQQQYGKSGSGVLGQQALSWTEIWAVDTNQKRKKKGKGRGRLLWRMLGRM</sequence>
<feature type="region of interest" description="Disordered" evidence="1">
    <location>
        <begin position="195"/>
        <end position="223"/>
    </location>
</feature>
<reference evidence="2" key="1">
    <citation type="submission" date="2021-03" db="EMBL/GenBank/DDBJ databases">
        <authorList>
            <person name="Tagirdzhanova G."/>
        </authorList>
    </citation>
    <scope>NUCLEOTIDE SEQUENCE</scope>
</reference>
<protein>
    <submittedName>
        <fullName evidence="2">Uncharacterized protein</fullName>
    </submittedName>
</protein>
<gene>
    <name evidence="2" type="ORF">GOMPHAMPRED_002348</name>
</gene>
<feature type="compositionally biased region" description="Low complexity" evidence="1">
    <location>
        <begin position="400"/>
        <end position="421"/>
    </location>
</feature>
<feature type="region of interest" description="Disordered" evidence="1">
    <location>
        <begin position="601"/>
        <end position="677"/>
    </location>
</feature>
<accession>A0A8H3FC31</accession>
<feature type="region of interest" description="Disordered" evidence="1">
    <location>
        <begin position="387"/>
        <end position="421"/>
    </location>
</feature>
<organism evidence="2 3">
    <name type="scientific">Gomphillus americanus</name>
    <dbReference type="NCBI Taxonomy" id="1940652"/>
    <lineage>
        <taxon>Eukaryota</taxon>
        <taxon>Fungi</taxon>
        <taxon>Dikarya</taxon>
        <taxon>Ascomycota</taxon>
        <taxon>Pezizomycotina</taxon>
        <taxon>Lecanoromycetes</taxon>
        <taxon>OSLEUM clade</taxon>
        <taxon>Ostropomycetidae</taxon>
        <taxon>Ostropales</taxon>
        <taxon>Graphidaceae</taxon>
        <taxon>Gomphilloideae</taxon>
        <taxon>Gomphillus</taxon>
    </lineage>
</organism>
<keyword evidence="3" id="KW-1185">Reference proteome</keyword>
<dbReference type="AlphaFoldDB" id="A0A8H3FC31"/>
<evidence type="ECO:0000313" key="2">
    <source>
        <dbReference type="EMBL" id="CAF9921648.1"/>
    </source>
</evidence>
<evidence type="ECO:0000256" key="1">
    <source>
        <dbReference type="SAM" id="MobiDB-lite"/>
    </source>
</evidence>
<dbReference type="EMBL" id="CAJPDQ010000017">
    <property type="protein sequence ID" value="CAF9921648.1"/>
    <property type="molecule type" value="Genomic_DNA"/>
</dbReference>
<name>A0A8H3FC31_9LECA</name>
<feature type="compositionally biased region" description="Low complexity" evidence="1">
    <location>
        <begin position="608"/>
        <end position="622"/>
    </location>
</feature>
<dbReference type="Proteomes" id="UP000664169">
    <property type="component" value="Unassembled WGS sequence"/>
</dbReference>
<proteinExistence type="predicted"/>